<gene>
    <name evidence="1" type="ORF">MKUB_54290</name>
</gene>
<evidence type="ECO:0008006" key="3">
    <source>
        <dbReference type="Google" id="ProtNLM"/>
    </source>
</evidence>
<reference evidence="1 2" key="1">
    <citation type="journal article" date="2019" name="Emerg. Microbes Infect.">
        <title>Comprehensive subspecies identification of 175 nontuberculous mycobacteria species based on 7547 genomic profiles.</title>
        <authorList>
            <person name="Matsumoto Y."/>
            <person name="Kinjo T."/>
            <person name="Motooka D."/>
            <person name="Nabeya D."/>
            <person name="Jung N."/>
            <person name="Uechi K."/>
            <person name="Horii T."/>
            <person name="Iida T."/>
            <person name="Fujita J."/>
            <person name="Nakamura S."/>
        </authorList>
    </citation>
    <scope>NUCLEOTIDE SEQUENCE [LARGE SCALE GENOMIC DNA]</scope>
    <source>
        <strain evidence="1 2">JCM 13573</strain>
    </source>
</reference>
<organism evidence="1 2">
    <name type="scientific">Mycobacterium kubicae</name>
    <dbReference type="NCBI Taxonomy" id="120959"/>
    <lineage>
        <taxon>Bacteria</taxon>
        <taxon>Bacillati</taxon>
        <taxon>Actinomycetota</taxon>
        <taxon>Actinomycetes</taxon>
        <taxon>Mycobacteriales</taxon>
        <taxon>Mycobacteriaceae</taxon>
        <taxon>Mycobacterium</taxon>
        <taxon>Mycobacterium simiae complex</taxon>
    </lineage>
</organism>
<sequence>MGEADSSQDQRNDTHEEWLAATVTARGGLLCFRHGDPSVHFRRRFVRAILARVRPAAASPCRPEVIPEASPKAHLE</sequence>
<evidence type="ECO:0000313" key="1">
    <source>
        <dbReference type="EMBL" id="GFG67939.1"/>
    </source>
</evidence>
<evidence type="ECO:0000313" key="2">
    <source>
        <dbReference type="Proteomes" id="UP000465306"/>
    </source>
</evidence>
<accession>A0ABQ1BWZ7</accession>
<name>A0ABQ1BWZ7_9MYCO</name>
<dbReference type="EMBL" id="BLKU01000005">
    <property type="protein sequence ID" value="GFG67939.1"/>
    <property type="molecule type" value="Genomic_DNA"/>
</dbReference>
<keyword evidence="2" id="KW-1185">Reference proteome</keyword>
<dbReference type="Proteomes" id="UP000465306">
    <property type="component" value="Unassembled WGS sequence"/>
</dbReference>
<protein>
    <recommendedName>
        <fullName evidence="3">DUF222 domain-containing protein</fullName>
    </recommendedName>
</protein>
<proteinExistence type="predicted"/>
<comment type="caution">
    <text evidence="1">The sequence shown here is derived from an EMBL/GenBank/DDBJ whole genome shotgun (WGS) entry which is preliminary data.</text>
</comment>